<gene>
    <name evidence="1" type="ORF">GCM10023093_17110</name>
</gene>
<dbReference type="EMBL" id="BAABFA010000010">
    <property type="protein sequence ID" value="GAA4465262.1"/>
    <property type="molecule type" value="Genomic_DNA"/>
</dbReference>
<reference evidence="2" key="1">
    <citation type="journal article" date="2019" name="Int. J. Syst. Evol. Microbiol.">
        <title>The Global Catalogue of Microorganisms (GCM) 10K type strain sequencing project: providing services to taxonomists for standard genome sequencing and annotation.</title>
        <authorList>
            <consortium name="The Broad Institute Genomics Platform"/>
            <consortium name="The Broad Institute Genome Sequencing Center for Infectious Disease"/>
            <person name="Wu L."/>
            <person name="Ma J."/>
        </authorList>
    </citation>
    <scope>NUCLEOTIDE SEQUENCE [LARGE SCALE GENOMIC DNA]</scope>
    <source>
        <strain evidence="2">JCM 32105</strain>
    </source>
</reference>
<protein>
    <submittedName>
        <fullName evidence="1">Uncharacterized protein</fullName>
    </submittedName>
</protein>
<comment type="caution">
    <text evidence="1">The sequence shown here is derived from an EMBL/GenBank/DDBJ whole genome shotgun (WGS) entry which is preliminary data.</text>
</comment>
<dbReference type="Proteomes" id="UP001500067">
    <property type="component" value="Unassembled WGS sequence"/>
</dbReference>
<accession>A0ABP8NG26</accession>
<organism evidence="1 2">
    <name type="scientific">Nemorincola caseinilytica</name>
    <dbReference type="NCBI Taxonomy" id="2054315"/>
    <lineage>
        <taxon>Bacteria</taxon>
        <taxon>Pseudomonadati</taxon>
        <taxon>Bacteroidota</taxon>
        <taxon>Chitinophagia</taxon>
        <taxon>Chitinophagales</taxon>
        <taxon>Chitinophagaceae</taxon>
        <taxon>Nemorincola</taxon>
    </lineage>
</organism>
<sequence length="166" mass="19190">MFNIDLFSLGTQLLPVRWRKPRMSAWIRCLLTPLNTLYTLFLNNRSGNHYRLSHTGQVCSLEALLNDAYDPGRHISIEDGPFLDPLFIYIPDEDRDVPISLVSELPHDDYEAPIYLLTVAETATEAEQFVVRYPTSISASFDEIRWRALIDQYRLVGKNTYSFSPF</sequence>
<evidence type="ECO:0000313" key="1">
    <source>
        <dbReference type="EMBL" id="GAA4465262.1"/>
    </source>
</evidence>
<proteinExistence type="predicted"/>
<evidence type="ECO:0000313" key="2">
    <source>
        <dbReference type="Proteomes" id="UP001500067"/>
    </source>
</evidence>
<dbReference type="RefSeq" id="WP_345081588.1">
    <property type="nucleotide sequence ID" value="NZ_BAABFA010000010.1"/>
</dbReference>
<name>A0ABP8NG26_9BACT</name>
<keyword evidence="2" id="KW-1185">Reference proteome</keyword>